<dbReference type="Gene3D" id="3.40.190.290">
    <property type="match status" value="1"/>
</dbReference>
<keyword evidence="3" id="KW-0238">DNA-binding</keyword>
<dbReference type="InterPro" id="IPR036388">
    <property type="entry name" value="WH-like_DNA-bd_sf"/>
</dbReference>
<dbReference type="InterPro" id="IPR005119">
    <property type="entry name" value="LysR_subst-bd"/>
</dbReference>
<dbReference type="EMBL" id="CP012747">
    <property type="protein sequence ID" value="ALL67416.1"/>
    <property type="molecule type" value="Genomic_DNA"/>
</dbReference>
<dbReference type="Pfam" id="PF03466">
    <property type="entry name" value="LysR_substrate"/>
    <property type="match status" value="1"/>
</dbReference>
<keyword evidence="4" id="KW-0804">Transcription</keyword>
<sequence length="339" mass="37605">MDKLLAMKVFTKVVEMNSFARAADALDIPRASATTIIKNLEANLHTRLMQRTTRRLNLTPEGAGYYERCVRVLADIDEIEDSLANVVKGPRGKLRVDMPGSLGRLIVMPRLEEFRERYPHVDLMLGFGDRHVDLIQEGVDCALRVGNLDDSTLVARRLGALSTITAASPAYLARYGEPRSLEELEQHVAVHYFSSRTGRILGLNFDVNGESRDMKMAGGLAVNDADAYVMCGVNGAGIIQAPSFMLASHIEAGELKEILAPWKVRSMPLSAVYPHNRHLAPKVRVFVEWVAEICAQSPLAFARNRPPVDNTRDDRVVATQSPRRTDTVYSDEMDMAVST</sequence>
<dbReference type="PANTHER" id="PTHR30537:SF72">
    <property type="entry name" value="LYSR FAMILY TRANSCRIPTIONAL REGULATOR"/>
    <property type="match status" value="1"/>
</dbReference>
<evidence type="ECO:0000256" key="1">
    <source>
        <dbReference type="ARBA" id="ARBA00009437"/>
    </source>
</evidence>
<evidence type="ECO:0000313" key="7">
    <source>
        <dbReference type="Proteomes" id="UP000019146"/>
    </source>
</evidence>
<dbReference type="RefSeq" id="WP_036000485.1">
    <property type="nucleotide sequence ID" value="NZ_CP012747.1"/>
</dbReference>
<dbReference type="AlphaFoldDB" id="A0A0P0RFH6"/>
<accession>A0A0P0RFH6</accession>
<feature type="domain" description="HTH lysR-type" evidence="5">
    <location>
        <begin position="1"/>
        <end position="59"/>
    </location>
</feature>
<evidence type="ECO:0000256" key="2">
    <source>
        <dbReference type="ARBA" id="ARBA00023015"/>
    </source>
</evidence>
<dbReference type="GO" id="GO:0003700">
    <property type="term" value="F:DNA-binding transcription factor activity"/>
    <property type="evidence" value="ECO:0007669"/>
    <property type="project" value="InterPro"/>
</dbReference>
<evidence type="ECO:0000256" key="3">
    <source>
        <dbReference type="ARBA" id="ARBA00023125"/>
    </source>
</evidence>
<dbReference type="GO" id="GO:0006351">
    <property type="term" value="P:DNA-templated transcription"/>
    <property type="evidence" value="ECO:0007669"/>
    <property type="project" value="TreeGrafter"/>
</dbReference>
<organism evidence="6 7">
    <name type="scientific">Paraburkholderia caribensis MBA4</name>
    <dbReference type="NCBI Taxonomy" id="1323664"/>
    <lineage>
        <taxon>Bacteria</taxon>
        <taxon>Pseudomonadati</taxon>
        <taxon>Pseudomonadota</taxon>
        <taxon>Betaproteobacteria</taxon>
        <taxon>Burkholderiales</taxon>
        <taxon>Burkholderiaceae</taxon>
        <taxon>Paraburkholderia</taxon>
    </lineage>
</organism>
<keyword evidence="2" id="KW-0805">Transcription regulation</keyword>
<reference evidence="6 7" key="1">
    <citation type="journal article" date="2014" name="Genome Announc.">
        <title>Draft Genome Sequence of the Haloacid-Degrading Burkholderia caribensis Strain MBA4.</title>
        <authorList>
            <person name="Pan Y."/>
            <person name="Kong K.F."/>
            <person name="Tsang J.S."/>
        </authorList>
    </citation>
    <scope>NUCLEOTIDE SEQUENCE [LARGE SCALE GENOMIC DNA]</scope>
    <source>
        <strain evidence="6 7">MBA4</strain>
    </source>
</reference>
<dbReference type="GO" id="GO:0043565">
    <property type="term" value="F:sequence-specific DNA binding"/>
    <property type="evidence" value="ECO:0007669"/>
    <property type="project" value="TreeGrafter"/>
</dbReference>
<dbReference type="Proteomes" id="UP000019146">
    <property type="component" value="Chromosome 2"/>
</dbReference>
<dbReference type="KEGG" id="bcai:K788_0005418"/>
<dbReference type="FunFam" id="3.40.190.290:FF:000001">
    <property type="entry name" value="Transcriptional regulator, LysR family"/>
    <property type="match status" value="1"/>
</dbReference>
<dbReference type="FunFam" id="1.10.10.10:FF:000001">
    <property type="entry name" value="LysR family transcriptional regulator"/>
    <property type="match status" value="1"/>
</dbReference>
<protein>
    <submittedName>
        <fullName evidence="6">Putative transcription regulator protein of MDR efflux pump cluster</fullName>
    </submittedName>
</protein>
<proteinExistence type="inferred from homology"/>
<name>A0A0P0RFH6_9BURK</name>
<evidence type="ECO:0000259" key="5">
    <source>
        <dbReference type="PROSITE" id="PS50931"/>
    </source>
</evidence>
<dbReference type="InterPro" id="IPR058163">
    <property type="entry name" value="LysR-type_TF_proteobact-type"/>
</dbReference>
<gene>
    <name evidence="6" type="ORF">K788_0005418</name>
</gene>
<dbReference type="CDD" id="cd08472">
    <property type="entry name" value="PBP2_CrgA_like_3"/>
    <property type="match status" value="1"/>
</dbReference>
<dbReference type="Pfam" id="PF00126">
    <property type="entry name" value="HTH_1"/>
    <property type="match status" value="1"/>
</dbReference>
<dbReference type="InterPro" id="IPR000847">
    <property type="entry name" value="LysR_HTH_N"/>
</dbReference>
<comment type="similarity">
    <text evidence="1">Belongs to the LysR transcriptional regulatory family.</text>
</comment>
<evidence type="ECO:0000313" key="6">
    <source>
        <dbReference type="EMBL" id="ALL67416.1"/>
    </source>
</evidence>
<evidence type="ECO:0000256" key="4">
    <source>
        <dbReference type="ARBA" id="ARBA00023163"/>
    </source>
</evidence>
<dbReference type="PANTHER" id="PTHR30537">
    <property type="entry name" value="HTH-TYPE TRANSCRIPTIONAL REGULATOR"/>
    <property type="match status" value="1"/>
</dbReference>
<dbReference type="SUPFAM" id="SSF46785">
    <property type="entry name" value="Winged helix' DNA-binding domain"/>
    <property type="match status" value="1"/>
</dbReference>
<dbReference type="GeneID" id="69971251"/>
<dbReference type="Gene3D" id="1.10.10.10">
    <property type="entry name" value="Winged helix-like DNA-binding domain superfamily/Winged helix DNA-binding domain"/>
    <property type="match status" value="1"/>
</dbReference>
<dbReference type="InterPro" id="IPR036390">
    <property type="entry name" value="WH_DNA-bd_sf"/>
</dbReference>
<dbReference type="SUPFAM" id="SSF53850">
    <property type="entry name" value="Periplasmic binding protein-like II"/>
    <property type="match status" value="1"/>
</dbReference>
<dbReference type="PROSITE" id="PS50931">
    <property type="entry name" value="HTH_LYSR"/>
    <property type="match status" value="1"/>
</dbReference>